<keyword evidence="4" id="KW-1185">Reference proteome</keyword>
<evidence type="ECO:0008006" key="5">
    <source>
        <dbReference type="Google" id="ProtNLM"/>
    </source>
</evidence>
<gene>
    <name evidence="3" type="ORF">G9H71_06660</name>
</gene>
<evidence type="ECO:0000313" key="3">
    <source>
        <dbReference type="EMBL" id="NHC13462.1"/>
    </source>
</evidence>
<feature type="transmembrane region" description="Helical" evidence="2">
    <location>
        <begin position="284"/>
        <end position="313"/>
    </location>
</feature>
<comment type="caution">
    <text evidence="3">The sequence shown here is derived from an EMBL/GenBank/DDBJ whole genome shotgun (WGS) entry which is preliminary data.</text>
</comment>
<accession>A0ABX0GRT5</accession>
<feature type="transmembrane region" description="Helical" evidence="2">
    <location>
        <begin position="70"/>
        <end position="87"/>
    </location>
</feature>
<organism evidence="3 4">
    <name type="scientific">Motilibacter deserti</name>
    <dbReference type="NCBI Taxonomy" id="2714956"/>
    <lineage>
        <taxon>Bacteria</taxon>
        <taxon>Bacillati</taxon>
        <taxon>Actinomycetota</taxon>
        <taxon>Actinomycetes</taxon>
        <taxon>Motilibacterales</taxon>
        <taxon>Motilibacteraceae</taxon>
        <taxon>Motilibacter</taxon>
    </lineage>
</organism>
<feature type="transmembrane region" description="Helical" evidence="2">
    <location>
        <begin position="254"/>
        <end position="272"/>
    </location>
</feature>
<feature type="compositionally biased region" description="Low complexity" evidence="1">
    <location>
        <begin position="1"/>
        <end position="31"/>
    </location>
</feature>
<keyword evidence="2" id="KW-1133">Transmembrane helix</keyword>
<evidence type="ECO:0000256" key="1">
    <source>
        <dbReference type="SAM" id="MobiDB-lite"/>
    </source>
</evidence>
<feature type="transmembrane region" description="Helical" evidence="2">
    <location>
        <begin position="388"/>
        <end position="409"/>
    </location>
</feature>
<feature type="transmembrane region" description="Helical" evidence="2">
    <location>
        <begin position="99"/>
        <end position="118"/>
    </location>
</feature>
<feature type="transmembrane region" description="Helical" evidence="2">
    <location>
        <begin position="127"/>
        <end position="145"/>
    </location>
</feature>
<feature type="transmembrane region" description="Helical" evidence="2">
    <location>
        <begin position="205"/>
        <end position="225"/>
    </location>
</feature>
<sequence>MAIPAGRTSTSGAAPTAGSATAGASGVAVGAEPQLPLDTPDALGTGIEPAPGAAVDGEPGPSGRTLTGPVTLLMALGLLSVAWAASRGRAGDPISSTEVFYWAGLGLVFLPVAARVLWGRTPARERLVLSVLLPLALLGTRALLYPTQFVFHDELAHANTLRVIQNTGHLFGVNALLPASSSYPGLEIATSAVEALTGLPDRPSALVVIAVARIVMTLALIGVMARVSGSMRVACVAALVYTCNPQYLFFNSQYSYQTLSLPLAILTVYLIVTRRGTGWRAAAPAAFALASVVVTHHLTAMLLVGALAVWCVLEATLRGRTPDSKALAWLTGLGVLLVVAWAVRPGNTVTSYLGAIAENSASEVSSRVQGGESRELFSDGSGETTPQWQQAALVASLGLICAALLPALWHARTVWRRRVALAVFLCGIGALYPIIPAGHITPATSEVTDRSSGFLFVGTGLLLGSWLVARWRLARWAPAIVATLLVGVVFVGQTILGSGPRWSRVPGPYLVSADSRSVDADNIAAARWEARNLPPGERVLADRVGRLLAGAIGGHHPVTHLGDRIDASQVLLGPEFTDRDRELIRQGRIAYVVVDLRDATGLPRIGVYYENGELGGEGRTEPVERSALTKLAAVRGVQRVYDNGSIVIYDVRAIRDGD</sequence>
<dbReference type="EMBL" id="JAANNP010000002">
    <property type="protein sequence ID" value="NHC13462.1"/>
    <property type="molecule type" value="Genomic_DNA"/>
</dbReference>
<keyword evidence="2" id="KW-0812">Transmembrane</keyword>
<reference evidence="3 4" key="1">
    <citation type="submission" date="2020-03" db="EMBL/GenBank/DDBJ databases">
        <title>Two novel Motilibacter sp.</title>
        <authorList>
            <person name="Liu S."/>
        </authorList>
    </citation>
    <scope>NUCLEOTIDE SEQUENCE [LARGE SCALE GENOMIC DNA]</scope>
    <source>
        <strain evidence="3 4">E257</strain>
    </source>
</reference>
<feature type="transmembrane region" description="Helical" evidence="2">
    <location>
        <begin position="452"/>
        <end position="469"/>
    </location>
</feature>
<evidence type="ECO:0000256" key="2">
    <source>
        <dbReference type="SAM" id="Phobius"/>
    </source>
</evidence>
<protein>
    <recommendedName>
        <fullName evidence="5">Dolichyl-phosphate-mannose-protein mannosyltransferase</fullName>
    </recommendedName>
</protein>
<feature type="transmembrane region" description="Helical" evidence="2">
    <location>
        <begin position="325"/>
        <end position="343"/>
    </location>
</feature>
<feature type="transmembrane region" description="Helical" evidence="2">
    <location>
        <begin position="421"/>
        <end position="440"/>
    </location>
</feature>
<proteinExistence type="predicted"/>
<keyword evidence="2" id="KW-0472">Membrane</keyword>
<evidence type="ECO:0000313" key="4">
    <source>
        <dbReference type="Proteomes" id="UP000800981"/>
    </source>
</evidence>
<feature type="region of interest" description="Disordered" evidence="1">
    <location>
        <begin position="1"/>
        <end position="62"/>
    </location>
</feature>
<dbReference type="Proteomes" id="UP000800981">
    <property type="component" value="Unassembled WGS sequence"/>
</dbReference>
<name>A0ABX0GRT5_9ACTN</name>
<feature type="transmembrane region" description="Helical" evidence="2">
    <location>
        <begin position="476"/>
        <end position="496"/>
    </location>
</feature>
<dbReference type="RefSeq" id="WP_166279900.1">
    <property type="nucleotide sequence ID" value="NZ_JAANNP010000002.1"/>
</dbReference>